<keyword evidence="1" id="KW-1133">Transmembrane helix</keyword>
<name>A0ABS4VI48_9ACTN</name>
<feature type="transmembrane region" description="Helical" evidence="1">
    <location>
        <begin position="12"/>
        <end position="30"/>
    </location>
</feature>
<keyword evidence="1" id="KW-0472">Membrane</keyword>
<accession>A0ABS4VI48</accession>
<dbReference type="RefSeq" id="WP_245377920.1">
    <property type="nucleotide sequence ID" value="NZ_BMWJ01000011.1"/>
</dbReference>
<comment type="caution">
    <text evidence="2">The sequence shown here is derived from an EMBL/GenBank/DDBJ whole genome shotgun (WGS) entry which is preliminary data.</text>
</comment>
<dbReference type="EMBL" id="JAGINS010000002">
    <property type="protein sequence ID" value="MBP2363607.1"/>
    <property type="molecule type" value="Genomic_DNA"/>
</dbReference>
<keyword evidence="1" id="KW-0812">Transmembrane</keyword>
<evidence type="ECO:0000313" key="2">
    <source>
        <dbReference type="EMBL" id="MBP2363607.1"/>
    </source>
</evidence>
<sequence length="77" mass="8138">MVWSASPPGGRAAATGLAAPMWALASILALRGLSLRPIVHNHPPQFPTQFSPALHIHTTLPAPSAAEVPDTHPLHKR</sequence>
<evidence type="ECO:0000256" key="1">
    <source>
        <dbReference type="SAM" id="Phobius"/>
    </source>
</evidence>
<proteinExistence type="predicted"/>
<keyword evidence="3" id="KW-1185">Reference proteome</keyword>
<evidence type="ECO:0008006" key="4">
    <source>
        <dbReference type="Google" id="ProtNLM"/>
    </source>
</evidence>
<dbReference type="Proteomes" id="UP001519311">
    <property type="component" value="Unassembled WGS sequence"/>
</dbReference>
<evidence type="ECO:0000313" key="3">
    <source>
        <dbReference type="Proteomes" id="UP001519311"/>
    </source>
</evidence>
<reference evidence="2 3" key="1">
    <citation type="submission" date="2021-03" db="EMBL/GenBank/DDBJ databases">
        <title>Sequencing the genomes of 1000 actinobacteria strains.</title>
        <authorList>
            <person name="Klenk H.-P."/>
        </authorList>
    </citation>
    <scope>NUCLEOTIDE SEQUENCE [LARGE SCALE GENOMIC DNA]</scope>
    <source>
        <strain evidence="2 3">DSM 40843</strain>
    </source>
</reference>
<protein>
    <recommendedName>
        <fullName evidence="4">Secreted protein</fullName>
    </recommendedName>
</protein>
<organism evidence="2 3">
    <name type="scientific">Streptomyces clavifer</name>
    <dbReference type="NCBI Taxonomy" id="68188"/>
    <lineage>
        <taxon>Bacteria</taxon>
        <taxon>Bacillati</taxon>
        <taxon>Actinomycetota</taxon>
        <taxon>Actinomycetes</taxon>
        <taxon>Kitasatosporales</taxon>
        <taxon>Streptomycetaceae</taxon>
        <taxon>Streptomyces</taxon>
    </lineage>
</organism>
<gene>
    <name evidence="2" type="ORF">JOF59_006099</name>
</gene>